<gene>
    <name evidence="6" type="ORF">HMPREF1250_0131</name>
</gene>
<reference evidence="6 7" key="1">
    <citation type="submission" date="2013-09" db="EMBL/GenBank/DDBJ databases">
        <authorList>
            <person name="Durkin A.S."/>
            <person name="Haft D.R."/>
            <person name="McCorrison J."/>
            <person name="Torralba M."/>
            <person name="Gillis M."/>
            <person name="Haft D.H."/>
            <person name="Methe B."/>
            <person name="Sutton G."/>
            <person name="Nelson K.E."/>
        </authorList>
    </citation>
    <scope>NUCLEOTIDE SEQUENCE [LARGE SCALE GENOMIC DNA]</scope>
    <source>
        <strain evidence="6 7">BV3C16-1</strain>
    </source>
</reference>
<feature type="coiled-coil region" evidence="4">
    <location>
        <begin position="185"/>
        <end position="263"/>
    </location>
</feature>
<feature type="coiled-coil region" evidence="4">
    <location>
        <begin position="659"/>
        <end position="767"/>
    </location>
</feature>
<dbReference type="Gene3D" id="3.40.50.300">
    <property type="entry name" value="P-loop containing nucleotide triphosphate hydrolases"/>
    <property type="match status" value="2"/>
</dbReference>
<keyword evidence="4" id="KW-0175">Coiled coil</keyword>
<comment type="caution">
    <text evidence="6">The sequence shown here is derived from an EMBL/GenBank/DDBJ whole genome shotgun (WGS) entry which is preliminary data.</text>
</comment>
<evidence type="ECO:0000256" key="3">
    <source>
        <dbReference type="ARBA" id="ARBA00013368"/>
    </source>
</evidence>
<dbReference type="GO" id="GO:0006302">
    <property type="term" value="P:double-strand break repair"/>
    <property type="evidence" value="ECO:0007669"/>
    <property type="project" value="InterPro"/>
</dbReference>
<feature type="coiled-coil region" evidence="4">
    <location>
        <begin position="324"/>
        <end position="365"/>
    </location>
</feature>
<evidence type="ECO:0000313" key="7">
    <source>
        <dbReference type="Proteomes" id="UP000017090"/>
    </source>
</evidence>
<dbReference type="SUPFAM" id="SSF52540">
    <property type="entry name" value="P-loop containing nucleoside triphosphate hydrolases"/>
    <property type="match status" value="1"/>
</dbReference>
<evidence type="ECO:0000256" key="1">
    <source>
        <dbReference type="ARBA" id="ARBA00006930"/>
    </source>
</evidence>
<comment type="similarity">
    <text evidence="1">Belongs to the SMC family. SbcC subfamily.</text>
</comment>
<dbReference type="STRING" id="1111454.HMPREF1250_0131"/>
<keyword evidence="7" id="KW-1185">Reference proteome</keyword>
<feature type="coiled-coil region" evidence="4">
    <location>
        <begin position="396"/>
        <end position="481"/>
    </location>
</feature>
<feature type="domain" description="Rad50/SbcC-type AAA" evidence="5">
    <location>
        <begin position="6"/>
        <end position="213"/>
    </location>
</feature>
<name>U7UUZ7_9FIRM</name>
<dbReference type="PATRIC" id="fig|1111454.3.peg.18"/>
<dbReference type="AlphaFoldDB" id="U7UUZ7"/>
<protein>
    <recommendedName>
        <fullName evidence="3">Nuclease SbcCD subunit C</fullName>
    </recommendedName>
</protein>
<dbReference type="PANTHER" id="PTHR32114:SF2">
    <property type="entry name" value="ABC TRANSPORTER ABCH.3"/>
    <property type="match status" value="1"/>
</dbReference>
<dbReference type="eggNOG" id="COG0419">
    <property type="taxonomic scope" value="Bacteria"/>
</dbReference>
<comment type="subunit">
    <text evidence="2">Heterodimer of SbcC and SbcD.</text>
</comment>
<sequence>MKPILLEINAFGPYAGCEVVDFRRLGERSLFLICGPTGAGKTTILDAICYALYGKTSGNMRSGAHMRSEYATAAQKTSVTFTFSLGPRRYRVSRSPEQTVLRKDKKGLRQAVAEAELCEVDDDGKELAYHVSKNVTAEAERLLGFDVDQFRQVVLLPQGDFRKLLLASSADRQQIMQTLFHTQQYARLEGKIEERHREIAQRNREENDRRNRILTALEVADEAQLAVVIRENEERLAALKQESEHAERERAEFQQTFNQARQLADLWQSLTQSKAKMAALAAQQETMAERKRHIDRLHGARLLAEPCKHVDELARLGGETRKKLDAAAAALERAEGEGRRLTEEKEALEAKKDAYKARENKITELHRLKEKVAVLHSLRQVWEEKEKRSGAAEKALADVLANKERHSRDLAALRQEGGALREAAAALAKAANDVERMRERVDIEGRLLKTVTEAAAMEKKLAEAQGRKKEAEAKARQDKLDYDAVRQLFLRGQAALLAQTLEEGVPCPVCGAVEHLQPALQPPDLPREDDVEKRRLAAEKSAADYRKWDVVCAQLQTAGEEKRNNLTVQRQLYPADGTLAVWRTRLSEAEQSVKMWEKKEARRRDVEGLTGSAEDALKRCEQMENEARDVMLHCRQEAVAAAAGLQHAVEEVPAAYRAQEQLDRELRQLQRDVDGYQEALRQTAEKALQAERAVATYGAEKRQYAEQVEAYREQYKTAFDELKQQAAAAGFADIGECRLLQAELPGLEEEEKQYTEYLRNVAQIQGQISQHEAAIDSRPQPDMAALNAAGKEKYDRCQQLTAAVATATANKAGLLKNDAELRHIARQQAHLQEQYKTVGALYELIRGDKTGVNFERYVLGALLDEVLMAANARLQLMSRSRYSLQRSRTWDDRRVQKIGLDIAVFDQYTGYVRPANTLSGGETFLASLSLALGLADVVQAYSGGIRLDTMFIDEGFGTLDSETLDFALKVLVQLKQGGRLVGIISHVPELRDRIDTQLIVDKTDRGSTVRFALP</sequence>
<dbReference type="InterPro" id="IPR038729">
    <property type="entry name" value="Rad50/SbcC_AAA"/>
</dbReference>
<dbReference type="Pfam" id="PF13558">
    <property type="entry name" value="SbcC_Walker_B"/>
    <property type="match status" value="1"/>
</dbReference>
<evidence type="ECO:0000259" key="5">
    <source>
        <dbReference type="Pfam" id="PF13476"/>
    </source>
</evidence>
<organism evidence="6 7">
    <name type="scientific">Megasphaera vaginalis</name>
    <name type="common">ex Srinivasan et al. 2021</name>
    <dbReference type="NCBI Taxonomy" id="1111454"/>
    <lineage>
        <taxon>Bacteria</taxon>
        <taxon>Bacillati</taxon>
        <taxon>Bacillota</taxon>
        <taxon>Negativicutes</taxon>
        <taxon>Veillonellales</taxon>
        <taxon>Veillonellaceae</taxon>
        <taxon>Megasphaera</taxon>
    </lineage>
</organism>
<dbReference type="RefSeq" id="WP_023052550.1">
    <property type="nucleotide sequence ID" value="NZ_AWXA01000002.1"/>
</dbReference>
<accession>U7UUZ7</accession>
<dbReference type="PANTHER" id="PTHR32114">
    <property type="entry name" value="ABC TRANSPORTER ABCH.3"/>
    <property type="match status" value="1"/>
</dbReference>
<dbReference type="GO" id="GO:0016887">
    <property type="term" value="F:ATP hydrolysis activity"/>
    <property type="evidence" value="ECO:0007669"/>
    <property type="project" value="InterPro"/>
</dbReference>
<evidence type="ECO:0000256" key="4">
    <source>
        <dbReference type="SAM" id="Coils"/>
    </source>
</evidence>
<evidence type="ECO:0000313" key="6">
    <source>
        <dbReference type="EMBL" id="ERT62724.1"/>
    </source>
</evidence>
<dbReference type="Proteomes" id="UP000017090">
    <property type="component" value="Unassembled WGS sequence"/>
</dbReference>
<dbReference type="InterPro" id="IPR027417">
    <property type="entry name" value="P-loop_NTPase"/>
</dbReference>
<feature type="coiled-coil region" evidence="4">
    <location>
        <begin position="579"/>
        <end position="633"/>
    </location>
</feature>
<dbReference type="EMBL" id="AWXA01000002">
    <property type="protein sequence ID" value="ERT62724.1"/>
    <property type="molecule type" value="Genomic_DNA"/>
</dbReference>
<evidence type="ECO:0000256" key="2">
    <source>
        <dbReference type="ARBA" id="ARBA00011322"/>
    </source>
</evidence>
<proteinExistence type="inferred from homology"/>
<dbReference type="Pfam" id="PF13476">
    <property type="entry name" value="AAA_23"/>
    <property type="match status" value="1"/>
</dbReference>